<dbReference type="GO" id="GO:0005886">
    <property type="term" value="C:plasma membrane"/>
    <property type="evidence" value="ECO:0007669"/>
    <property type="project" value="UniProtKB-SubCell"/>
</dbReference>
<proteinExistence type="inferred from homology"/>
<feature type="transmembrane region" description="Helical" evidence="9">
    <location>
        <begin position="7"/>
        <end position="27"/>
    </location>
</feature>
<feature type="transmembrane region" description="Helical" evidence="9">
    <location>
        <begin position="165"/>
        <end position="187"/>
    </location>
</feature>
<evidence type="ECO:0000256" key="1">
    <source>
        <dbReference type="ARBA" id="ARBA00004651"/>
    </source>
</evidence>
<dbReference type="NCBIfam" id="TIGR00835">
    <property type="entry name" value="agcS"/>
    <property type="match status" value="1"/>
</dbReference>
<keyword evidence="3 9" id="KW-0813">Transport</keyword>
<dbReference type="EMBL" id="FNGX01000001">
    <property type="protein sequence ID" value="SDL20325.1"/>
    <property type="molecule type" value="Genomic_DNA"/>
</dbReference>
<evidence type="ECO:0000256" key="2">
    <source>
        <dbReference type="ARBA" id="ARBA00009261"/>
    </source>
</evidence>
<evidence type="ECO:0000256" key="4">
    <source>
        <dbReference type="ARBA" id="ARBA00022475"/>
    </source>
</evidence>
<feature type="transmembrane region" description="Helical" evidence="9">
    <location>
        <begin position="319"/>
        <end position="342"/>
    </location>
</feature>
<dbReference type="Proteomes" id="UP000183162">
    <property type="component" value="Unassembled WGS sequence"/>
</dbReference>
<feature type="transmembrane region" description="Helical" evidence="9">
    <location>
        <begin position="33"/>
        <end position="60"/>
    </location>
</feature>
<keyword evidence="6 9" id="KW-0769">Symport</keyword>
<evidence type="ECO:0000256" key="6">
    <source>
        <dbReference type="ARBA" id="ARBA00022847"/>
    </source>
</evidence>
<dbReference type="PANTHER" id="PTHR30330">
    <property type="entry name" value="AGSS FAMILY TRANSPORTER, SODIUM-ALANINE"/>
    <property type="match status" value="1"/>
</dbReference>
<organism evidence="10 11">
    <name type="scientific">Streptococcus equinus</name>
    <name type="common">Streptococcus bovis</name>
    <dbReference type="NCBI Taxonomy" id="1335"/>
    <lineage>
        <taxon>Bacteria</taxon>
        <taxon>Bacillati</taxon>
        <taxon>Bacillota</taxon>
        <taxon>Bacilli</taxon>
        <taxon>Lactobacillales</taxon>
        <taxon>Streptococcaceae</taxon>
        <taxon>Streptococcus</taxon>
    </lineage>
</organism>
<keyword evidence="7 9" id="KW-1133">Transmembrane helix</keyword>
<dbReference type="PRINTS" id="PR00175">
    <property type="entry name" value="NAALASMPORT"/>
</dbReference>
<comment type="subcellular location">
    <subcellularLocation>
        <location evidence="1 9">Cell membrane</location>
        <topology evidence="1 9">Multi-pass membrane protein</topology>
    </subcellularLocation>
</comment>
<evidence type="ECO:0000313" key="10">
    <source>
        <dbReference type="EMBL" id="SDL20325.1"/>
    </source>
</evidence>
<feature type="transmembrane region" description="Helical" evidence="9">
    <location>
        <begin position="111"/>
        <end position="128"/>
    </location>
</feature>
<dbReference type="FunFam" id="1.20.1740.10:FF:000004">
    <property type="entry name" value="Sodium:alanine symporter family protein"/>
    <property type="match status" value="1"/>
</dbReference>
<feature type="transmembrane region" description="Helical" evidence="9">
    <location>
        <begin position="261"/>
        <end position="280"/>
    </location>
</feature>
<dbReference type="GO" id="GO:0005283">
    <property type="term" value="F:amino acid:sodium symporter activity"/>
    <property type="evidence" value="ECO:0007669"/>
    <property type="project" value="InterPro"/>
</dbReference>
<feature type="transmembrane region" description="Helical" evidence="9">
    <location>
        <begin position="231"/>
        <end position="255"/>
    </location>
</feature>
<reference evidence="10 11" key="1">
    <citation type="submission" date="2016-10" db="EMBL/GenBank/DDBJ databases">
        <authorList>
            <person name="de Groot N.N."/>
        </authorList>
    </citation>
    <scope>NUCLEOTIDE SEQUENCE [LARGE SCALE GENOMIC DNA]</scope>
    <source>
        <strain evidence="10 11">Sb09</strain>
    </source>
</reference>
<dbReference type="AlphaFoldDB" id="A0A1G9I5J8"/>
<keyword evidence="8 9" id="KW-0472">Membrane</keyword>
<feature type="transmembrane region" description="Helical" evidence="9">
    <location>
        <begin position="410"/>
        <end position="431"/>
    </location>
</feature>
<evidence type="ECO:0000313" key="11">
    <source>
        <dbReference type="Proteomes" id="UP000183162"/>
    </source>
</evidence>
<dbReference type="InterPro" id="IPR001463">
    <property type="entry name" value="Na/Ala_symport"/>
</dbReference>
<dbReference type="PROSITE" id="PS00873">
    <property type="entry name" value="NA_ALANINE_SYMP"/>
    <property type="match status" value="1"/>
</dbReference>
<accession>A0A1G9I5J8</accession>
<evidence type="ECO:0000256" key="9">
    <source>
        <dbReference type="RuleBase" id="RU363064"/>
    </source>
</evidence>
<feature type="transmembrane region" description="Helical" evidence="9">
    <location>
        <begin position="370"/>
        <end position="390"/>
    </location>
</feature>
<feature type="transmembrane region" description="Helical" evidence="9">
    <location>
        <begin position="199"/>
        <end position="219"/>
    </location>
</feature>
<gene>
    <name evidence="10" type="ORF">SAMN05216400_0046</name>
</gene>
<feature type="transmembrane region" description="Helical" evidence="9">
    <location>
        <begin position="81"/>
        <end position="105"/>
    </location>
</feature>
<feature type="transmembrane region" description="Helical" evidence="9">
    <location>
        <begin position="437"/>
        <end position="454"/>
    </location>
</feature>
<evidence type="ECO:0000256" key="7">
    <source>
        <dbReference type="ARBA" id="ARBA00022989"/>
    </source>
</evidence>
<comment type="caution">
    <text evidence="9">Lacks conserved residue(s) required for the propagation of feature annotation.</text>
</comment>
<sequence>MITPFSFFNGIIGAILVGDYSYMLNFFTMLDDIVWGAPLLILLVGTGIYLTIRLGLLQILKLPKAFKLIFADDKGQGDISSFAALATALAATVGTGNIVGVATAIKAGGPGALFWMWIAAFFGMATKYSEGLLAIKYRTRDNNGEVSGGPMYYILNGMGKRWKPLAIFFAVAGILVAYFGIGTFSQVNSITSSLENSFGLAPQIVSIVVAIVVAIIIFGGIKSISKVAEKVVPFMAIIYILATLAVIFCNANQIIPAFGQIFSGAFTGTAAVGGFAGAVVKDAIQKGIARGVFSNESGLGSAPIAAAAAKTEEPVEQGLISMTGTFIDTIIICTLTGLSIIVTEKWTVAGLEGAPLTQAAFSSLFGTPGALALTFCLVLFAFTTILGWSYYGERCFEFLFGTKHIKLYRVIFVIMVALGGFLKLELIWIIADIVNGLMALPNLIALLALSPVIIRETKNYFARMK</sequence>
<dbReference type="Gene3D" id="1.20.1740.10">
    <property type="entry name" value="Amino acid/polyamine transporter I"/>
    <property type="match status" value="1"/>
</dbReference>
<dbReference type="Pfam" id="PF01235">
    <property type="entry name" value="Na_Ala_symp"/>
    <property type="match status" value="1"/>
</dbReference>
<evidence type="ECO:0000256" key="3">
    <source>
        <dbReference type="ARBA" id="ARBA00022448"/>
    </source>
</evidence>
<protein>
    <submittedName>
        <fullName evidence="10">Alanine or glycine:cation symporter, AGCS family</fullName>
    </submittedName>
</protein>
<evidence type="ECO:0000256" key="5">
    <source>
        <dbReference type="ARBA" id="ARBA00022692"/>
    </source>
</evidence>
<keyword evidence="4 9" id="KW-1003">Cell membrane</keyword>
<evidence type="ECO:0000256" key="8">
    <source>
        <dbReference type="ARBA" id="ARBA00023136"/>
    </source>
</evidence>
<comment type="similarity">
    <text evidence="2 9">Belongs to the alanine or glycine:cation symporter (AGCS) (TC 2.A.25) family.</text>
</comment>
<keyword evidence="5 9" id="KW-0812">Transmembrane</keyword>
<dbReference type="PANTHER" id="PTHR30330:SF3">
    <property type="entry name" value="TRANSCRIPTIONAL REGULATOR, LRP FAMILY"/>
    <property type="match status" value="1"/>
</dbReference>
<name>A0A1G9I5J8_STREI</name>